<dbReference type="InterPro" id="IPR010121">
    <property type="entry name" value="Pyruvate_phosphate_dikinase"/>
</dbReference>
<dbReference type="InterPro" id="IPR015813">
    <property type="entry name" value="Pyrv/PenolPyrv_kinase-like_dom"/>
</dbReference>
<dbReference type="RefSeq" id="WP_196078806.1">
    <property type="nucleotide sequence ID" value="NZ_JADPVI010000001.1"/>
</dbReference>
<dbReference type="Gene3D" id="3.30.1490.20">
    <property type="entry name" value="ATP-grasp fold, A domain"/>
    <property type="match status" value="1"/>
</dbReference>
<evidence type="ECO:0000313" key="16">
    <source>
        <dbReference type="EMBL" id="MBF8456275.1"/>
    </source>
</evidence>
<dbReference type="Proteomes" id="UP000660070">
    <property type="component" value="Unassembled WGS sequence"/>
</dbReference>
<accession>A0ABS0F999</accession>
<dbReference type="NCBIfam" id="NF004531">
    <property type="entry name" value="PRK05878.1"/>
    <property type="match status" value="1"/>
</dbReference>
<keyword evidence="10" id="KW-0067">ATP-binding</keyword>
<dbReference type="PANTHER" id="PTHR22931:SF9">
    <property type="entry name" value="PYRUVATE, PHOSPHATE DIKINASE 1, CHLOROPLASTIC"/>
    <property type="match status" value="1"/>
</dbReference>
<keyword evidence="11" id="KW-0460">Magnesium</keyword>
<dbReference type="InterPro" id="IPR036637">
    <property type="entry name" value="Phosphohistidine_dom_sf"/>
</dbReference>
<evidence type="ECO:0000256" key="11">
    <source>
        <dbReference type="ARBA" id="ARBA00022842"/>
    </source>
</evidence>
<dbReference type="SUPFAM" id="SSF56059">
    <property type="entry name" value="Glutathione synthetase ATP-binding domain-like"/>
    <property type="match status" value="1"/>
</dbReference>
<dbReference type="InterPro" id="IPR018274">
    <property type="entry name" value="PEP_util_AS"/>
</dbReference>
<dbReference type="Pfam" id="PF02896">
    <property type="entry name" value="PEP-utilizers_C"/>
    <property type="match status" value="1"/>
</dbReference>
<keyword evidence="6 16" id="KW-0808">Transferase</keyword>
<evidence type="ECO:0000256" key="2">
    <source>
        <dbReference type="ARBA" id="ARBA00003144"/>
    </source>
</evidence>
<evidence type="ECO:0000256" key="6">
    <source>
        <dbReference type="ARBA" id="ARBA00022679"/>
    </source>
</evidence>
<dbReference type="InterPro" id="IPR040442">
    <property type="entry name" value="Pyrv_kinase-like_dom_sf"/>
</dbReference>
<keyword evidence="17" id="KW-1185">Reference proteome</keyword>
<dbReference type="Gene3D" id="3.50.30.10">
    <property type="entry name" value="Phosphohistidine domain"/>
    <property type="match status" value="1"/>
</dbReference>
<name>A0ABS0F999_9FLAO</name>
<dbReference type="InterPro" id="IPR000121">
    <property type="entry name" value="PEP_util_C"/>
</dbReference>
<keyword evidence="9" id="KW-0418">Kinase</keyword>
<dbReference type="SUPFAM" id="SSF51621">
    <property type="entry name" value="Phosphoenolpyruvate/pyruvate domain"/>
    <property type="match status" value="1"/>
</dbReference>
<dbReference type="Gene3D" id="1.10.189.10">
    <property type="entry name" value="Pyruvate Phosphate Dikinase, domain 2"/>
    <property type="match status" value="1"/>
</dbReference>
<evidence type="ECO:0000256" key="1">
    <source>
        <dbReference type="ARBA" id="ARBA00001946"/>
    </source>
</evidence>
<evidence type="ECO:0000256" key="8">
    <source>
        <dbReference type="ARBA" id="ARBA00022741"/>
    </source>
</evidence>
<proteinExistence type="inferred from homology"/>
<comment type="function">
    <text evidence="2">Catalyzes the reversible phosphorylation of pyruvate and phosphate.</text>
</comment>
<dbReference type="InterPro" id="IPR013815">
    <property type="entry name" value="ATP_grasp_subdomain_1"/>
</dbReference>
<dbReference type="EMBL" id="JADPVI010000001">
    <property type="protein sequence ID" value="MBF8456275.1"/>
    <property type="molecule type" value="Genomic_DNA"/>
</dbReference>
<evidence type="ECO:0000256" key="5">
    <source>
        <dbReference type="ARBA" id="ARBA00020138"/>
    </source>
</evidence>
<feature type="domain" description="Pyruvate phosphate dikinase AMP/ATP-binding" evidence="14">
    <location>
        <begin position="332"/>
        <end position="393"/>
    </location>
</feature>
<evidence type="ECO:0000259" key="13">
    <source>
        <dbReference type="Pfam" id="PF00391"/>
    </source>
</evidence>
<gene>
    <name evidence="16" type="ORF">IV494_03690</name>
</gene>
<comment type="caution">
    <text evidence="16">The sequence shown here is derived from an EMBL/GenBank/DDBJ whole genome shotgun (WGS) entry which is preliminary data.</text>
</comment>
<dbReference type="EC" id="2.7.9.1" evidence="4 12"/>
<evidence type="ECO:0000256" key="3">
    <source>
        <dbReference type="ARBA" id="ARBA00007837"/>
    </source>
</evidence>
<sequence>MELKTKKDAKYIYSFGGGKADGNESMKNLLGGKGANLAEMAGHKDLQLPVPPGFTVTTEVCTYYYGHKKTYPKKLEKEIKQALSEVEKLMGKKFGDLKDPLLMSVRSGARKSMPGMMDTVLNIGLNDETVKGLIEKSGDARFAYDAYRRLVMMYSDVVIEKAGGMEPAKGKGIRKLMDERLEEVKKERGVELDTELSADDLQKLVKEFKALTKKYLKVEFPENPWDQLMGGIGAVFASWNGKRAIEYRKIERIPDDWGTAVNVQAMVYGNMGEDSCTGVAFTRNPGNGDHYFYGEYLVNAQGEDVVAGIRTPSPINNASKNDHSKDLMTLEKFMPSQFKELDEIQQRLEKHYKDMQDIEFTIEKGKLFMLQCRVGKRNGVAAVKMAADMFKEKLIDADTAVMRVNPNQLIELLLPMIDPAEEKKNKPIAKGLPAGPGGAVGKVVFSSEEAVELGLKGEKVILVREETSPEDVDGMHKAQAILTTKGGMTSHAALVARGWGKCCIVGCNDIEIFEKEKYFLTKGGKKIHDGEWVTMNGTTGIAYEGVLELTSTDLNKNASYKTLMTLVDKAKRLGVRTNADTPKDAQQAAYFGAEGIGLFRTEHMFYGEGSEKPLFLLRKMIMSTTEKERKSALNELFKFVKKDIKATLEVMDGKPVTIRLLDPPLHEFVPHDKEKLQELSKELGVRMSVLNRRILALHENNPMLGHRGVRLGVSYPEITEMQVRAILEAASELIRDGKKALPEIMIPVVMGRHELRHQKEIVDRVYAEVCEKMKMKSIPYLYGTMIETPRAALKGDSMATVADFFSFGTNDLTQMCFGFSRDDIGGFLPKYLDLKLLPEDPFVSIDQSGVGELIRIGVEKGRSVKPHLKVGICGEHGGDPESVKFCHRLGLNYVSCSPFRVPIARLAAAQAAIEEK</sequence>
<comment type="similarity">
    <text evidence="3 12">Belongs to the PEP-utilizing enzyme family.</text>
</comment>
<evidence type="ECO:0000256" key="12">
    <source>
        <dbReference type="PIRNR" id="PIRNR000853"/>
    </source>
</evidence>
<comment type="catalytic activity">
    <reaction evidence="12">
        <text>pyruvate + phosphate + ATP = phosphoenolpyruvate + AMP + diphosphate + H(+)</text>
        <dbReference type="Rhea" id="RHEA:10756"/>
        <dbReference type="ChEBI" id="CHEBI:15361"/>
        <dbReference type="ChEBI" id="CHEBI:15378"/>
        <dbReference type="ChEBI" id="CHEBI:30616"/>
        <dbReference type="ChEBI" id="CHEBI:33019"/>
        <dbReference type="ChEBI" id="CHEBI:43474"/>
        <dbReference type="ChEBI" id="CHEBI:58702"/>
        <dbReference type="ChEBI" id="CHEBI:456215"/>
        <dbReference type="EC" id="2.7.9.1"/>
    </reaction>
</comment>
<dbReference type="SUPFAM" id="SSF52009">
    <property type="entry name" value="Phosphohistidine domain"/>
    <property type="match status" value="1"/>
</dbReference>
<dbReference type="NCBIfam" id="TIGR01828">
    <property type="entry name" value="pyru_phos_dikin"/>
    <property type="match status" value="1"/>
</dbReference>
<feature type="domain" description="PEP-utilising enzyme mobile" evidence="13">
    <location>
        <begin position="458"/>
        <end position="540"/>
    </location>
</feature>
<dbReference type="Gene3D" id="1.20.80.30">
    <property type="match status" value="1"/>
</dbReference>
<evidence type="ECO:0000256" key="7">
    <source>
        <dbReference type="ARBA" id="ARBA00022723"/>
    </source>
</evidence>
<comment type="cofactor">
    <cofactor evidence="1 12">
        <name>Mg(2+)</name>
        <dbReference type="ChEBI" id="CHEBI:18420"/>
    </cofactor>
</comment>
<dbReference type="Pfam" id="PF00391">
    <property type="entry name" value="PEP-utilizers"/>
    <property type="match status" value="1"/>
</dbReference>
<evidence type="ECO:0000256" key="9">
    <source>
        <dbReference type="ARBA" id="ARBA00022777"/>
    </source>
</evidence>
<dbReference type="InterPro" id="IPR008279">
    <property type="entry name" value="PEP-util_enz_mobile_dom"/>
</dbReference>
<dbReference type="PIRSF" id="PIRSF000853">
    <property type="entry name" value="PPDK"/>
    <property type="match status" value="1"/>
</dbReference>
<feature type="domain" description="Pyruvate phosphate dikinase AMP/ATP-binding" evidence="14">
    <location>
        <begin position="71"/>
        <end position="320"/>
    </location>
</feature>
<feature type="domain" description="PEP-utilising enzyme C-terminal" evidence="15">
    <location>
        <begin position="558"/>
        <end position="911"/>
    </location>
</feature>
<keyword evidence="8" id="KW-0547">Nucleotide-binding</keyword>
<keyword evidence="7" id="KW-0479">Metal-binding</keyword>
<feature type="domain" description="Pyruvate phosphate dikinase AMP/ATP-binding" evidence="14">
    <location>
        <begin position="28"/>
        <end position="67"/>
    </location>
</feature>
<evidence type="ECO:0000259" key="14">
    <source>
        <dbReference type="Pfam" id="PF01326"/>
    </source>
</evidence>
<reference evidence="16 17" key="1">
    <citation type="submission" date="2020-11" db="EMBL/GenBank/DDBJ databases">
        <title>Kaistella gelatinilytica sp. nov., a flavobacterium isolated from Antarctic Soil.</title>
        <authorList>
            <person name="Li J."/>
        </authorList>
    </citation>
    <scope>NUCLEOTIDE SEQUENCE [LARGE SCALE GENOMIC DNA]</scope>
    <source>
        <strain evidence="16 17">G5-32</strain>
    </source>
</reference>
<organism evidence="16 17">
    <name type="scientific">Kaistella gelatinilytica</name>
    <dbReference type="NCBI Taxonomy" id="2787636"/>
    <lineage>
        <taxon>Bacteria</taxon>
        <taxon>Pseudomonadati</taxon>
        <taxon>Bacteroidota</taxon>
        <taxon>Flavobacteriia</taxon>
        <taxon>Flavobacteriales</taxon>
        <taxon>Weeksellaceae</taxon>
        <taxon>Chryseobacterium group</taxon>
        <taxon>Kaistella</taxon>
    </lineage>
</organism>
<evidence type="ECO:0000256" key="10">
    <source>
        <dbReference type="ARBA" id="ARBA00022840"/>
    </source>
</evidence>
<dbReference type="GO" id="GO:0050242">
    <property type="term" value="F:pyruvate, phosphate dikinase activity"/>
    <property type="evidence" value="ECO:0007669"/>
    <property type="project" value="UniProtKB-EC"/>
</dbReference>
<dbReference type="Pfam" id="PF01326">
    <property type="entry name" value="PPDK_N"/>
    <property type="match status" value="3"/>
</dbReference>
<evidence type="ECO:0000313" key="17">
    <source>
        <dbReference type="Proteomes" id="UP000660070"/>
    </source>
</evidence>
<dbReference type="PROSITE" id="PS00370">
    <property type="entry name" value="PEP_ENZYMES_PHOS_SITE"/>
    <property type="match status" value="1"/>
</dbReference>
<evidence type="ECO:0000256" key="4">
    <source>
        <dbReference type="ARBA" id="ARBA00011994"/>
    </source>
</evidence>
<dbReference type="Gene3D" id="3.20.20.60">
    <property type="entry name" value="Phosphoenolpyruvate-binding domains"/>
    <property type="match status" value="1"/>
</dbReference>
<evidence type="ECO:0000259" key="15">
    <source>
        <dbReference type="Pfam" id="PF02896"/>
    </source>
</evidence>
<protein>
    <recommendedName>
        <fullName evidence="5 12">Pyruvate, phosphate dikinase</fullName>
        <ecNumber evidence="4 12">2.7.9.1</ecNumber>
    </recommendedName>
</protein>
<dbReference type="PANTHER" id="PTHR22931">
    <property type="entry name" value="PHOSPHOENOLPYRUVATE DIKINASE-RELATED"/>
    <property type="match status" value="1"/>
</dbReference>
<dbReference type="InterPro" id="IPR002192">
    <property type="entry name" value="PPDK_AMP/ATP-bd"/>
</dbReference>
<dbReference type="Gene3D" id="3.30.470.20">
    <property type="entry name" value="ATP-grasp fold, B domain"/>
    <property type="match status" value="1"/>
</dbReference>
<keyword evidence="16" id="KW-0670">Pyruvate</keyword>